<name>F0RPS5_DEIPM</name>
<reference evidence="1 2" key="1">
    <citation type="submission" date="2011-02" db="EMBL/GenBank/DDBJ databases">
        <title>The complete sequence of plasmid1 of Deinococcus proteolyticus DSM 20540.</title>
        <authorList>
            <consortium name="US DOE Joint Genome Institute (JGI-PGF)"/>
            <person name="Lucas S."/>
            <person name="Copeland A."/>
            <person name="Lapidus A."/>
            <person name="Bruce D."/>
            <person name="Goodwin L."/>
            <person name="Pitluck S."/>
            <person name="Kyrpides N."/>
            <person name="Mavromatis K."/>
            <person name="Pagani I."/>
            <person name="Ivanova N."/>
            <person name="Ovchinnikova G."/>
            <person name="Zeytun A."/>
            <person name="Detter J.C."/>
            <person name="Han C."/>
            <person name="Land M."/>
            <person name="Hauser L."/>
            <person name="Markowitz V."/>
            <person name="Cheng J.-F."/>
            <person name="Hugenholtz P."/>
            <person name="Woyke T."/>
            <person name="Wu D."/>
            <person name="Pukall R."/>
            <person name="Steenblock K."/>
            <person name="Brambilla E."/>
            <person name="Klenk H.-P."/>
            <person name="Eisen J.A."/>
        </authorList>
    </citation>
    <scope>NUCLEOTIDE SEQUENCE [LARGE SCALE GENOMIC DNA]</scope>
    <source>
        <strain evidence="2">ATCC 35074 / DSM 20540 / JCM 6276 / NBRC 101906 / NCIMB 13154 / VKM Ac-1939 / CCM 2703 / MRP</strain>
        <plasmid evidence="2">Plasmid pDEIPR01</plasmid>
    </source>
</reference>
<dbReference type="KEGG" id="dpt:Deipr_2255"/>
<dbReference type="Proteomes" id="UP000007718">
    <property type="component" value="Plasmid pDEIPR01"/>
</dbReference>
<dbReference type="HOGENOM" id="CLU_2681622_0_0_0"/>
<proteinExistence type="predicted"/>
<evidence type="ECO:0000313" key="2">
    <source>
        <dbReference type="Proteomes" id="UP000007718"/>
    </source>
</evidence>
<dbReference type="AlphaFoldDB" id="F0RPS5"/>
<evidence type="ECO:0000313" key="1">
    <source>
        <dbReference type="EMBL" id="ADY27381.1"/>
    </source>
</evidence>
<dbReference type="RefSeq" id="WP_013623113.1">
    <property type="nucleotide sequence ID" value="NC_015169.1"/>
</dbReference>
<keyword evidence="1" id="KW-0614">Plasmid</keyword>
<gene>
    <name evidence="1" type="ordered locus">Deipr_2255</name>
</gene>
<sequence length="74" mass="8579">MGIRYRSDLLERTPELLTLRLTLREFSCFPQPGDRLHVRLGQEQLSATIMDIERGAPEDDWDPAVQLRLICRLG</sequence>
<keyword evidence="2" id="KW-1185">Reference proteome</keyword>
<geneLocation type="plasmid" evidence="1 2">
    <name>pDEIPR01</name>
</geneLocation>
<organism evidence="1 2">
    <name type="scientific">Deinococcus proteolyticus (strain ATCC 35074 / DSM 20540 / JCM 6276 / NBRC 101906 / NCIMB 13154 / VKM Ac-1939 / CCM 2703 / MRP)</name>
    <dbReference type="NCBI Taxonomy" id="693977"/>
    <lineage>
        <taxon>Bacteria</taxon>
        <taxon>Thermotogati</taxon>
        <taxon>Deinococcota</taxon>
        <taxon>Deinococci</taxon>
        <taxon>Deinococcales</taxon>
        <taxon>Deinococcaceae</taxon>
        <taxon>Deinococcus</taxon>
    </lineage>
</organism>
<protein>
    <submittedName>
        <fullName evidence="1">Uncharacterized protein</fullName>
    </submittedName>
</protein>
<dbReference type="EMBL" id="CP002537">
    <property type="protein sequence ID" value="ADY27381.1"/>
    <property type="molecule type" value="Genomic_DNA"/>
</dbReference>
<accession>F0RPS5</accession>